<evidence type="ECO:0000256" key="1">
    <source>
        <dbReference type="ARBA" id="ARBA00022516"/>
    </source>
</evidence>
<organism evidence="10 11">
    <name type="scientific">Candidatus Ruthenibacterium avium</name>
    <dbReference type="NCBI Taxonomy" id="2838751"/>
    <lineage>
        <taxon>Bacteria</taxon>
        <taxon>Bacillati</taxon>
        <taxon>Bacillota</taxon>
        <taxon>Clostridia</taxon>
        <taxon>Eubacteriales</taxon>
        <taxon>Oscillospiraceae</taxon>
        <taxon>Ruthenibacterium</taxon>
    </lineage>
</organism>
<evidence type="ECO:0000256" key="5">
    <source>
        <dbReference type="ARBA" id="ARBA00022842"/>
    </source>
</evidence>
<keyword evidence="3 8" id="KW-0479">Metal-binding</keyword>
<evidence type="ECO:0000313" key="10">
    <source>
        <dbReference type="EMBL" id="HJB40110.1"/>
    </source>
</evidence>
<comment type="caution">
    <text evidence="10">The sequence shown here is derived from an EMBL/GenBank/DDBJ whole genome shotgun (WGS) entry which is preliminary data.</text>
</comment>
<keyword evidence="1 8" id="KW-0444">Lipid biosynthesis</keyword>
<dbReference type="SUPFAM" id="SSF56214">
    <property type="entry name" value="4'-phosphopantetheinyl transferase"/>
    <property type="match status" value="1"/>
</dbReference>
<keyword evidence="4 8" id="KW-0276">Fatty acid metabolism</keyword>
<dbReference type="NCBIfam" id="TIGR00556">
    <property type="entry name" value="pantethn_trn"/>
    <property type="match status" value="1"/>
</dbReference>
<feature type="domain" description="4'-phosphopantetheinyl transferase" evidence="9">
    <location>
        <begin position="5"/>
        <end position="118"/>
    </location>
</feature>
<dbReference type="EMBL" id="DWYA01000058">
    <property type="protein sequence ID" value="HJB40110.1"/>
    <property type="molecule type" value="Genomic_DNA"/>
</dbReference>
<evidence type="ECO:0000256" key="7">
    <source>
        <dbReference type="ARBA" id="ARBA00023160"/>
    </source>
</evidence>
<accession>A0A9D2M273</accession>
<evidence type="ECO:0000256" key="4">
    <source>
        <dbReference type="ARBA" id="ARBA00022832"/>
    </source>
</evidence>
<name>A0A9D2M273_9FIRM</name>
<keyword evidence="2 8" id="KW-0808">Transferase</keyword>
<reference evidence="10" key="1">
    <citation type="journal article" date="2021" name="PeerJ">
        <title>Extensive microbial diversity within the chicken gut microbiome revealed by metagenomics and culture.</title>
        <authorList>
            <person name="Gilroy R."/>
            <person name="Ravi A."/>
            <person name="Getino M."/>
            <person name="Pursley I."/>
            <person name="Horton D.L."/>
            <person name="Alikhan N.F."/>
            <person name="Baker D."/>
            <person name="Gharbi K."/>
            <person name="Hall N."/>
            <person name="Watson M."/>
            <person name="Adriaenssens E.M."/>
            <person name="Foster-Nyarko E."/>
            <person name="Jarju S."/>
            <person name="Secka A."/>
            <person name="Antonio M."/>
            <person name="Oren A."/>
            <person name="Chaudhuri R.R."/>
            <person name="La Ragione R."/>
            <person name="Hildebrand F."/>
            <person name="Pallen M.J."/>
        </authorList>
    </citation>
    <scope>NUCLEOTIDE SEQUENCE</scope>
    <source>
        <strain evidence="10">ChiBcec8-14828</strain>
    </source>
</reference>
<evidence type="ECO:0000256" key="8">
    <source>
        <dbReference type="HAMAP-Rule" id="MF_00101"/>
    </source>
</evidence>
<comment type="similarity">
    <text evidence="8">Belongs to the P-Pant transferase superfamily. AcpS family.</text>
</comment>
<evidence type="ECO:0000259" key="9">
    <source>
        <dbReference type="Pfam" id="PF01648"/>
    </source>
</evidence>
<dbReference type="Gene3D" id="3.90.470.20">
    <property type="entry name" value="4'-phosphopantetheinyl transferase domain"/>
    <property type="match status" value="1"/>
</dbReference>
<dbReference type="InterPro" id="IPR002582">
    <property type="entry name" value="ACPS"/>
</dbReference>
<dbReference type="GO" id="GO:0000287">
    <property type="term" value="F:magnesium ion binding"/>
    <property type="evidence" value="ECO:0007669"/>
    <property type="project" value="UniProtKB-UniRule"/>
</dbReference>
<dbReference type="AlphaFoldDB" id="A0A9D2M273"/>
<protein>
    <recommendedName>
        <fullName evidence="8">Holo-[acyl-carrier-protein] synthase</fullName>
        <shortName evidence="8">Holo-ACP synthase</shortName>
        <ecNumber evidence="8">2.7.8.7</ecNumber>
    </recommendedName>
    <alternativeName>
        <fullName evidence="8">4'-phosphopantetheinyl transferase AcpS</fullName>
    </alternativeName>
</protein>
<dbReference type="GO" id="GO:0005737">
    <property type="term" value="C:cytoplasm"/>
    <property type="evidence" value="ECO:0007669"/>
    <property type="project" value="UniProtKB-SubCell"/>
</dbReference>
<comment type="cofactor">
    <cofactor evidence="8">
        <name>Mg(2+)</name>
        <dbReference type="ChEBI" id="CHEBI:18420"/>
    </cofactor>
</comment>
<dbReference type="GO" id="GO:0006633">
    <property type="term" value="P:fatty acid biosynthetic process"/>
    <property type="evidence" value="ECO:0007669"/>
    <property type="project" value="UniProtKB-UniRule"/>
</dbReference>
<comment type="function">
    <text evidence="8">Transfers the 4'-phosphopantetheine moiety from coenzyme A to a Ser of acyl-carrier-protein.</text>
</comment>
<dbReference type="NCBIfam" id="TIGR00516">
    <property type="entry name" value="acpS"/>
    <property type="match status" value="1"/>
</dbReference>
<dbReference type="InterPro" id="IPR004568">
    <property type="entry name" value="Ppantetheine-prot_Trfase_dom"/>
</dbReference>
<evidence type="ECO:0000256" key="3">
    <source>
        <dbReference type="ARBA" id="ARBA00022723"/>
    </source>
</evidence>
<keyword evidence="7 8" id="KW-0275">Fatty acid biosynthesis</keyword>
<keyword evidence="6 8" id="KW-0443">Lipid metabolism</keyword>
<keyword evidence="8" id="KW-0963">Cytoplasm</keyword>
<dbReference type="Proteomes" id="UP000824209">
    <property type="component" value="Unassembled WGS sequence"/>
</dbReference>
<sequence length="126" mass="14051">MAIVGIGMDMVCIARMERAAQSDHFKQRVFGDEERVLFEARGQRAEVLAANFAAKEAFGKALGTGILHEFSLAEVQALRNEQGAPYFAFSGRAQELMSRRGWRAHLSLTHEGEYACAFVVLEDKKE</sequence>
<evidence type="ECO:0000256" key="2">
    <source>
        <dbReference type="ARBA" id="ARBA00022679"/>
    </source>
</evidence>
<gene>
    <name evidence="8 10" type="primary">acpS</name>
    <name evidence="10" type="ORF">H9943_06905</name>
</gene>
<proteinExistence type="inferred from homology"/>
<evidence type="ECO:0000256" key="6">
    <source>
        <dbReference type="ARBA" id="ARBA00023098"/>
    </source>
</evidence>
<feature type="binding site" evidence="8">
    <location>
        <position position="9"/>
    </location>
    <ligand>
        <name>Mg(2+)</name>
        <dbReference type="ChEBI" id="CHEBI:18420"/>
    </ligand>
</feature>
<dbReference type="Pfam" id="PF01648">
    <property type="entry name" value="ACPS"/>
    <property type="match status" value="1"/>
</dbReference>
<dbReference type="GO" id="GO:0008897">
    <property type="term" value="F:holo-[acyl-carrier-protein] synthase activity"/>
    <property type="evidence" value="ECO:0007669"/>
    <property type="project" value="UniProtKB-UniRule"/>
</dbReference>
<feature type="binding site" evidence="8">
    <location>
        <position position="56"/>
    </location>
    <ligand>
        <name>Mg(2+)</name>
        <dbReference type="ChEBI" id="CHEBI:18420"/>
    </ligand>
</feature>
<dbReference type="InterPro" id="IPR008278">
    <property type="entry name" value="4-PPantetheinyl_Trfase_dom"/>
</dbReference>
<keyword evidence="5 8" id="KW-0460">Magnesium</keyword>
<dbReference type="EC" id="2.7.8.7" evidence="8"/>
<comment type="subcellular location">
    <subcellularLocation>
        <location evidence="8">Cytoplasm</location>
    </subcellularLocation>
</comment>
<comment type="catalytic activity">
    <reaction evidence="8">
        <text>apo-[ACP] + CoA = holo-[ACP] + adenosine 3',5'-bisphosphate + H(+)</text>
        <dbReference type="Rhea" id="RHEA:12068"/>
        <dbReference type="Rhea" id="RHEA-COMP:9685"/>
        <dbReference type="Rhea" id="RHEA-COMP:9690"/>
        <dbReference type="ChEBI" id="CHEBI:15378"/>
        <dbReference type="ChEBI" id="CHEBI:29999"/>
        <dbReference type="ChEBI" id="CHEBI:57287"/>
        <dbReference type="ChEBI" id="CHEBI:58343"/>
        <dbReference type="ChEBI" id="CHEBI:64479"/>
        <dbReference type="EC" id="2.7.8.7"/>
    </reaction>
</comment>
<dbReference type="InterPro" id="IPR037143">
    <property type="entry name" value="4-PPantetheinyl_Trfase_dom_sf"/>
</dbReference>
<dbReference type="HAMAP" id="MF_00101">
    <property type="entry name" value="AcpS"/>
    <property type="match status" value="1"/>
</dbReference>
<evidence type="ECO:0000313" key="11">
    <source>
        <dbReference type="Proteomes" id="UP000824209"/>
    </source>
</evidence>
<reference evidence="10" key="2">
    <citation type="submission" date="2021-04" db="EMBL/GenBank/DDBJ databases">
        <authorList>
            <person name="Gilroy R."/>
        </authorList>
    </citation>
    <scope>NUCLEOTIDE SEQUENCE</scope>
    <source>
        <strain evidence="10">ChiBcec8-14828</strain>
    </source>
</reference>